<keyword evidence="5 7" id="KW-1133">Transmembrane helix</keyword>
<evidence type="ECO:0000256" key="4">
    <source>
        <dbReference type="ARBA" id="ARBA00022692"/>
    </source>
</evidence>
<dbReference type="RefSeq" id="WP_221422101.1">
    <property type="nucleotide sequence ID" value="NZ_CP081297.1"/>
</dbReference>
<evidence type="ECO:0000256" key="6">
    <source>
        <dbReference type="ARBA" id="ARBA00023136"/>
    </source>
</evidence>
<keyword evidence="9" id="KW-1185">Reference proteome</keyword>
<dbReference type="CDD" id="cd13127">
    <property type="entry name" value="MATE_tuaB_like"/>
    <property type="match status" value="1"/>
</dbReference>
<protein>
    <submittedName>
        <fullName evidence="8">Lipopolysaccharide biosynthesis protein</fullName>
    </submittedName>
</protein>
<dbReference type="EMBL" id="CP081297">
    <property type="protein sequence ID" value="QZD86557.1"/>
    <property type="molecule type" value="Genomic_DNA"/>
</dbReference>
<keyword evidence="6 7" id="KW-0472">Membrane</keyword>
<dbReference type="PANTHER" id="PTHR30250">
    <property type="entry name" value="PST FAMILY PREDICTED COLANIC ACID TRANSPORTER"/>
    <property type="match status" value="1"/>
</dbReference>
<feature type="transmembrane region" description="Helical" evidence="7">
    <location>
        <begin position="141"/>
        <end position="163"/>
    </location>
</feature>
<accession>A0ABX8ZGA6</accession>
<feature type="transmembrane region" description="Helical" evidence="7">
    <location>
        <begin position="41"/>
        <end position="63"/>
    </location>
</feature>
<evidence type="ECO:0000313" key="9">
    <source>
        <dbReference type="Proteomes" id="UP000824280"/>
    </source>
</evidence>
<feature type="transmembrane region" description="Helical" evidence="7">
    <location>
        <begin position="384"/>
        <end position="402"/>
    </location>
</feature>
<evidence type="ECO:0000256" key="3">
    <source>
        <dbReference type="ARBA" id="ARBA00022475"/>
    </source>
</evidence>
<dbReference type="PANTHER" id="PTHR30250:SF10">
    <property type="entry name" value="LIPOPOLYSACCHARIDE BIOSYNTHESIS PROTEIN WZXC"/>
    <property type="match status" value="1"/>
</dbReference>
<feature type="transmembrane region" description="Helical" evidence="7">
    <location>
        <begin position="169"/>
        <end position="191"/>
    </location>
</feature>
<name>A0ABX8ZGA6_9SPHN</name>
<keyword evidence="4 7" id="KW-0812">Transmembrane</keyword>
<comment type="similarity">
    <text evidence="2">Belongs to the polysaccharide synthase family.</text>
</comment>
<evidence type="ECO:0000313" key="8">
    <source>
        <dbReference type="EMBL" id="QZD86557.1"/>
    </source>
</evidence>
<feature type="transmembrane region" description="Helical" evidence="7">
    <location>
        <begin position="12"/>
        <end position="35"/>
    </location>
</feature>
<organism evidence="8 9">
    <name type="scientific">Qipengyuania psychrotolerans</name>
    <dbReference type="NCBI Taxonomy" id="2867238"/>
    <lineage>
        <taxon>Bacteria</taxon>
        <taxon>Pseudomonadati</taxon>
        <taxon>Pseudomonadota</taxon>
        <taxon>Alphaproteobacteria</taxon>
        <taxon>Sphingomonadales</taxon>
        <taxon>Erythrobacteraceae</taxon>
        <taxon>Qipengyuania</taxon>
    </lineage>
</organism>
<dbReference type="InterPro" id="IPR050833">
    <property type="entry name" value="Poly_Biosynth_Transport"/>
</dbReference>
<keyword evidence="3" id="KW-1003">Cell membrane</keyword>
<evidence type="ECO:0000256" key="5">
    <source>
        <dbReference type="ARBA" id="ARBA00022989"/>
    </source>
</evidence>
<sequence length="503" mass="54108">MNLRGGVMKGALSLGSARLVSNLLGAVAILILARLLTPEDFGIVAIATAILTIVQSSTELSLNNALIQRDDIDQTHIDTAWTMALIRSGIICVFFALAAWPLSLIYSNPDLVLVFIVSGVTGAMIGLQNPRIWLATKSMNFMALAFVQLSQKAVAIPFAIGIAMVFQSYWAIIAGNALGAFSAALLSYILVPYRPRISLKHVRAIWSFSSWMFFNQLLETINWRIDQLIIGLVVPKGQLGIYAMADNIAVIPTRETIQPIRHALFPGLANLSNDVGRLTRSHLLAQSTIAMAIAPLGIGLALVAEPAVRIALGDKWLAAIPFVKICAVYYALGTFTVGLQPVAMALAKTKLLFIRQVIAVFVKVPLIIGGLLSGGLIGAALGRFASELITVMIEFLFLRHLLGVSVPEQLRRHALTICGLLAMSLGVYVADTALAQAALSTLAELILKVVAGGVSYAIAIIFAWLAFGRPEGPVTELHTAIGRLANRRKNRRTTTLPVERPQP</sequence>
<feature type="transmembrane region" description="Helical" evidence="7">
    <location>
        <begin position="351"/>
        <end position="372"/>
    </location>
</feature>
<evidence type="ECO:0000256" key="1">
    <source>
        <dbReference type="ARBA" id="ARBA00004651"/>
    </source>
</evidence>
<comment type="subcellular location">
    <subcellularLocation>
        <location evidence="1">Cell membrane</location>
        <topology evidence="1">Multi-pass membrane protein</topology>
    </subcellularLocation>
</comment>
<proteinExistence type="inferred from homology"/>
<evidence type="ECO:0000256" key="7">
    <source>
        <dbReference type="SAM" id="Phobius"/>
    </source>
</evidence>
<gene>
    <name evidence="8" type="ORF">K3166_10045</name>
</gene>
<feature type="transmembrane region" description="Helical" evidence="7">
    <location>
        <begin position="414"/>
        <end position="439"/>
    </location>
</feature>
<feature type="transmembrane region" description="Helical" evidence="7">
    <location>
        <begin position="111"/>
        <end position="129"/>
    </location>
</feature>
<evidence type="ECO:0000256" key="2">
    <source>
        <dbReference type="ARBA" id="ARBA00007430"/>
    </source>
</evidence>
<feature type="transmembrane region" description="Helical" evidence="7">
    <location>
        <begin position="283"/>
        <end position="304"/>
    </location>
</feature>
<reference evidence="8 9" key="1">
    <citation type="submission" date="2021-08" db="EMBL/GenBank/DDBJ databases">
        <title>Comparative Genomics Analysis of the Genus Qipengyuania Reveals Extensive Genetic Diversity and Metabolic Versatility, Including the Description of Fifteen Novel Species.</title>
        <authorList>
            <person name="Liu Y."/>
        </authorList>
    </citation>
    <scope>NUCLEOTIDE SEQUENCE [LARGE SCALE GENOMIC DNA]</scope>
    <source>
        <strain evidence="8 9">1XM2-8</strain>
    </source>
</reference>
<feature type="transmembrane region" description="Helical" evidence="7">
    <location>
        <begin position="84"/>
        <end position="105"/>
    </location>
</feature>
<feature type="transmembrane region" description="Helical" evidence="7">
    <location>
        <begin position="445"/>
        <end position="467"/>
    </location>
</feature>
<dbReference type="Proteomes" id="UP000824280">
    <property type="component" value="Chromosome"/>
</dbReference>
<dbReference type="Pfam" id="PF13440">
    <property type="entry name" value="Polysacc_synt_3"/>
    <property type="match status" value="1"/>
</dbReference>
<feature type="transmembrane region" description="Helical" evidence="7">
    <location>
        <begin position="316"/>
        <end position="339"/>
    </location>
</feature>